<sequence length="89" mass="10335">MRYLITVLAITTLTIAAGCSPQPQTATIDPDEPLTVEVWTELDIGQKYELETLEWLRESNPKLKGERQWTKFMKEVVVPQRRKDIPTDY</sequence>
<name>A0A5B9PFH1_9BACT</name>
<dbReference type="EMBL" id="CP042912">
    <property type="protein sequence ID" value="QEG24299.1"/>
    <property type="molecule type" value="Genomic_DNA"/>
</dbReference>
<accession>A0A5B9PFH1</accession>
<dbReference type="Proteomes" id="UP000322214">
    <property type="component" value="Chromosome"/>
</dbReference>
<reference evidence="1 2" key="1">
    <citation type="submission" date="2019-08" db="EMBL/GenBank/DDBJ databases">
        <title>Deep-cultivation of Planctomycetes and their phenomic and genomic characterization uncovers novel biology.</title>
        <authorList>
            <person name="Wiegand S."/>
            <person name="Jogler M."/>
            <person name="Boedeker C."/>
            <person name="Pinto D."/>
            <person name="Vollmers J."/>
            <person name="Rivas-Marin E."/>
            <person name="Kohn T."/>
            <person name="Peeters S.H."/>
            <person name="Heuer A."/>
            <person name="Rast P."/>
            <person name="Oberbeckmann S."/>
            <person name="Bunk B."/>
            <person name="Jeske O."/>
            <person name="Meyerdierks A."/>
            <person name="Storesund J.E."/>
            <person name="Kallscheuer N."/>
            <person name="Luecker S."/>
            <person name="Lage O.M."/>
            <person name="Pohl T."/>
            <person name="Merkel B.J."/>
            <person name="Hornburger P."/>
            <person name="Mueller R.-W."/>
            <person name="Bruemmer F."/>
            <person name="Labrenz M."/>
            <person name="Spormann A.M."/>
            <person name="Op den Camp H."/>
            <person name="Overmann J."/>
            <person name="Amann R."/>
            <person name="Jetten M.S.M."/>
            <person name="Mascher T."/>
            <person name="Medema M.H."/>
            <person name="Devos D.P."/>
            <person name="Kaster A.-K."/>
            <person name="Ovreas L."/>
            <person name="Rohde M."/>
            <person name="Galperin M.Y."/>
            <person name="Jogler C."/>
        </authorList>
    </citation>
    <scope>NUCLEOTIDE SEQUENCE [LARGE SCALE GENOMIC DNA]</scope>
    <source>
        <strain evidence="1 2">FC18</strain>
    </source>
</reference>
<dbReference type="PROSITE" id="PS51257">
    <property type="entry name" value="PROKAR_LIPOPROTEIN"/>
    <property type="match status" value="1"/>
</dbReference>
<evidence type="ECO:0000313" key="1">
    <source>
        <dbReference type="EMBL" id="QEG24299.1"/>
    </source>
</evidence>
<dbReference type="OrthoDB" id="285400at2"/>
<keyword evidence="2" id="KW-1185">Reference proteome</keyword>
<dbReference type="KEGG" id="mff:MFFC18_42170"/>
<gene>
    <name evidence="1" type="ORF">MFFC18_42170</name>
</gene>
<dbReference type="RefSeq" id="WP_075084109.1">
    <property type="nucleotide sequence ID" value="NZ_CP042912.1"/>
</dbReference>
<proteinExistence type="predicted"/>
<dbReference type="AlphaFoldDB" id="A0A5B9PFH1"/>
<dbReference type="STRING" id="980251.GCA_001642875_01354"/>
<evidence type="ECO:0000313" key="2">
    <source>
        <dbReference type="Proteomes" id="UP000322214"/>
    </source>
</evidence>
<protein>
    <submittedName>
        <fullName evidence="1">Uncharacterized protein</fullName>
    </submittedName>
</protein>
<organism evidence="1 2">
    <name type="scientific">Mariniblastus fucicola</name>
    <dbReference type="NCBI Taxonomy" id="980251"/>
    <lineage>
        <taxon>Bacteria</taxon>
        <taxon>Pseudomonadati</taxon>
        <taxon>Planctomycetota</taxon>
        <taxon>Planctomycetia</taxon>
        <taxon>Pirellulales</taxon>
        <taxon>Pirellulaceae</taxon>
        <taxon>Mariniblastus</taxon>
    </lineage>
</organism>